<evidence type="ECO:0000256" key="15">
    <source>
        <dbReference type="PROSITE-ProRule" id="PRU00461"/>
    </source>
</evidence>
<evidence type="ECO:0000256" key="9">
    <source>
        <dbReference type="ARBA" id="ARBA00023136"/>
    </source>
</evidence>
<organism evidence="21">
    <name type="scientific">Neodiprion lecontei</name>
    <name type="common">Redheaded pine sawfly</name>
    <dbReference type="NCBI Taxonomy" id="441921"/>
    <lineage>
        <taxon>Eukaryota</taxon>
        <taxon>Metazoa</taxon>
        <taxon>Ecdysozoa</taxon>
        <taxon>Arthropoda</taxon>
        <taxon>Hexapoda</taxon>
        <taxon>Insecta</taxon>
        <taxon>Pterygota</taxon>
        <taxon>Neoptera</taxon>
        <taxon>Endopterygota</taxon>
        <taxon>Hymenoptera</taxon>
        <taxon>Tenthredinoidea</taxon>
        <taxon>Diprionidae</taxon>
        <taxon>Diprioninae</taxon>
        <taxon>Neodiprion</taxon>
    </lineage>
</organism>
<dbReference type="PROSITE" id="PS01186">
    <property type="entry name" value="EGF_2"/>
    <property type="match status" value="1"/>
</dbReference>
<dbReference type="Gene3D" id="2.120.10.30">
    <property type="entry name" value="TolB, C-terminal domain"/>
    <property type="match status" value="1"/>
</dbReference>
<comment type="caution">
    <text evidence="14">Lacks conserved residue(s) required for the propagation of feature annotation.</text>
</comment>
<dbReference type="InterPro" id="IPR000742">
    <property type="entry name" value="EGF"/>
</dbReference>
<dbReference type="PANTHER" id="PTHR46513:SF42">
    <property type="entry name" value="PROTEIN CUEBALL"/>
    <property type="match status" value="1"/>
</dbReference>
<dbReference type="GO" id="GO:0017147">
    <property type="term" value="F:Wnt-protein binding"/>
    <property type="evidence" value="ECO:0007669"/>
    <property type="project" value="TreeGrafter"/>
</dbReference>
<keyword evidence="4 18" id="KW-0732">Signal</keyword>
<dbReference type="GeneID" id="107219790"/>
<evidence type="ECO:0000256" key="16">
    <source>
        <dbReference type="SAM" id="MobiDB-lite"/>
    </source>
</evidence>
<evidence type="ECO:0000259" key="19">
    <source>
        <dbReference type="PROSITE" id="PS50026"/>
    </source>
</evidence>
<evidence type="ECO:0000256" key="14">
    <source>
        <dbReference type="PROSITE-ProRule" id="PRU00076"/>
    </source>
</evidence>
<evidence type="ECO:0000313" key="21">
    <source>
        <dbReference type="RefSeq" id="XP_015513610.2"/>
    </source>
</evidence>
<dbReference type="SMART" id="SM00181">
    <property type="entry name" value="EGF"/>
    <property type="match status" value="3"/>
</dbReference>
<protein>
    <recommendedName>
        <fullName evidence="13">Protein cueball</fullName>
    </recommendedName>
</protein>
<keyword evidence="20" id="KW-1185">Reference proteome</keyword>
<dbReference type="InterPro" id="IPR000033">
    <property type="entry name" value="LDLR_classB_rpt"/>
</dbReference>
<feature type="signal peptide" evidence="18">
    <location>
        <begin position="1"/>
        <end position="24"/>
    </location>
</feature>
<accession>A0A6J0BFK6</accession>
<feature type="transmembrane region" description="Helical" evidence="17">
    <location>
        <begin position="496"/>
        <end position="519"/>
    </location>
</feature>
<comment type="subcellular location">
    <subcellularLocation>
        <location evidence="1">Cell membrane</location>
        <topology evidence="1">Single-pass type I membrane protein</topology>
    </subcellularLocation>
</comment>
<evidence type="ECO:0000256" key="5">
    <source>
        <dbReference type="ARBA" id="ARBA00022737"/>
    </source>
</evidence>
<dbReference type="GO" id="GO:0048477">
    <property type="term" value="P:oogenesis"/>
    <property type="evidence" value="ECO:0007669"/>
    <property type="project" value="UniProtKB-KW"/>
</dbReference>
<keyword evidence="9 17" id="KW-0472">Membrane</keyword>
<evidence type="ECO:0000313" key="20">
    <source>
        <dbReference type="Proteomes" id="UP000829291"/>
    </source>
</evidence>
<dbReference type="PROSITE" id="PS50026">
    <property type="entry name" value="EGF_3"/>
    <property type="match status" value="1"/>
</dbReference>
<feature type="region of interest" description="Disordered" evidence="16">
    <location>
        <begin position="577"/>
        <end position="603"/>
    </location>
</feature>
<evidence type="ECO:0000256" key="11">
    <source>
        <dbReference type="ARBA" id="ARBA00023180"/>
    </source>
</evidence>
<dbReference type="SUPFAM" id="SSF57196">
    <property type="entry name" value="EGF/Laminin"/>
    <property type="match status" value="1"/>
</dbReference>
<dbReference type="PANTHER" id="PTHR46513">
    <property type="entry name" value="VITELLOGENIN RECEPTOR-LIKE PROTEIN-RELATED-RELATED"/>
    <property type="match status" value="1"/>
</dbReference>
<feature type="repeat" description="LDL-receptor class B" evidence="15">
    <location>
        <begin position="211"/>
        <end position="256"/>
    </location>
</feature>
<keyword evidence="3 14" id="KW-0245">EGF-like domain</keyword>
<dbReference type="GO" id="GO:0007283">
    <property type="term" value="P:spermatogenesis"/>
    <property type="evidence" value="ECO:0007669"/>
    <property type="project" value="UniProtKB-KW"/>
</dbReference>
<dbReference type="InterPro" id="IPR011042">
    <property type="entry name" value="6-blade_b-propeller_TolB-like"/>
</dbReference>
<keyword evidence="5" id="KW-0677">Repeat</keyword>
<keyword evidence="6" id="KW-0221">Differentiation</keyword>
<dbReference type="InterPro" id="IPR032485">
    <property type="entry name" value="LRP1-like_beta_prop"/>
</dbReference>
<dbReference type="Proteomes" id="UP000829291">
    <property type="component" value="Chromosome 2"/>
</dbReference>
<proteinExistence type="inferred from homology"/>
<evidence type="ECO:0000256" key="8">
    <source>
        <dbReference type="ARBA" id="ARBA00022943"/>
    </source>
</evidence>
<comment type="similarity">
    <text evidence="12">Belongs to the cueball family.</text>
</comment>
<keyword evidence="17" id="KW-1133">Transmembrane helix</keyword>
<sequence>MVSRDTFLLTLALVSGFLVVSMDAQSWDFAVAIRNRIDFYSRNGTLTFNLTVDKDATLKGLAYDYDTQTVYMSDSKNTGVFMYSHKLGDKSPIPSSVLKPEETSISEVVAIVFDPLQKMLYWTDQSLKALMKMKVPSKENPKPTPIRLHNFTDHNPHGIALDICNRYIYWANNDFSKHSIERSKLDGSDRRVIVDTELYQVYGLAVDHEGGKLYWTDDSEGIDYKIERSDLDGNEREILWEGSSQKPAYIAVDKDSVYWTDWTSDAIWKIRKNRNTQDKPVEVVSYKKLHLFLAESVITRENTGNIDCKAISGRQDKLTKNLMLTTPPVEFHNNATTNTPETTQLHLNCRNNSYYDESTSSCRCNEGFIGAYCDTLSPCNNYCIHGNCTLDNKGLPQCQCPSSYAGERCERYICDGYCLNNGSCSVSNAMPLCKCEHSRGPRCEYTTELDELCSRYCMETENTLASINITLCRCGEWNETFSEFSFSAEQPISSAIIMWSLVAVIGTLIIVVGVLSYHIHKLRRRPRIRKRFVGGKRGITQLTSRPQGPTDSYEISIENCCNMNICETPCFEPKLRTTPTKSKSTKKDEKNSLLDSMEGADSC</sequence>
<dbReference type="Pfam" id="PF16472">
    <property type="entry name" value="DUF5050"/>
    <property type="match status" value="1"/>
</dbReference>
<feature type="disulfide bond" evidence="14">
    <location>
        <begin position="400"/>
        <end position="409"/>
    </location>
</feature>
<dbReference type="GO" id="GO:0060070">
    <property type="term" value="P:canonical Wnt signaling pathway"/>
    <property type="evidence" value="ECO:0007669"/>
    <property type="project" value="TreeGrafter"/>
</dbReference>
<dbReference type="GO" id="GO:0042813">
    <property type="term" value="F:Wnt receptor activity"/>
    <property type="evidence" value="ECO:0007669"/>
    <property type="project" value="TreeGrafter"/>
</dbReference>
<dbReference type="PROSITE" id="PS51120">
    <property type="entry name" value="LDLRB"/>
    <property type="match status" value="2"/>
</dbReference>
<keyword evidence="8" id="KW-0896">Oogenesis</keyword>
<evidence type="ECO:0000256" key="13">
    <source>
        <dbReference type="ARBA" id="ARBA00040020"/>
    </source>
</evidence>
<evidence type="ECO:0000256" key="4">
    <source>
        <dbReference type="ARBA" id="ARBA00022729"/>
    </source>
</evidence>
<dbReference type="KEGG" id="nlo:107219790"/>
<evidence type="ECO:0000256" key="12">
    <source>
        <dbReference type="ARBA" id="ARBA00038070"/>
    </source>
</evidence>
<keyword evidence="10 14" id="KW-1015">Disulfide bond</keyword>
<evidence type="ECO:0000256" key="1">
    <source>
        <dbReference type="ARBA" id="ARBA00004251"/>
    </source>
</evidence>
<keyword evidence="11" id="KW-0325">Glycoprotein</keyword>
<dbReference type="RefSeq" id="XP_015513610.2">
    <property type="nucleotide sequence ID" value="XM_015658124.2"/>
</dbReference>
<evidence type="ECO:0000256" key="2">
    <source>
        <dbReference type="ARBA" id="ARBA00022475"/>
    </source>
</evidence>
<evidence type="ECO:0000256" key="6">
    <source>
        <dbReference type="ARBA" id="ARBA00022782"/>
    </source>
</evidence>
<dbReference type="InParanoid" id="A0A6J0BFK6"/>
<dbReference type="Gene3D" id="2.10.25.10">
    <property type="entry name" value="Laminin"/>
    <property type="match status" value="1"/>
</dbReference>
<reference evidence="21" key="1">
    <citation type="submission" date="2025-08" db="UniProtKB">
        <authorList>
            <consortium name="RefSeq"/>
        </authorList>
    </citation>
    <scope>IDENTIFICATION</scope>
    <source>
        <tissue evidence="21">Thorax and Abdomen</tissue>
    </source>
</reference>
<keyword evidence="2" id="KW-1003">Cell membrane</keyword>
<dbReference type="SMART" id="SM00135">
    <property type="entry name" value="LY"/>
    <property type="match status" value="5"/>
</dbReference>
<keyword evidence="17" id="KW-0812">Transmembrane</keyword>
<evidence type="ECO:0000256" key="3">
    <source>
        <dbReference type="ARBA" id="ARBA00022536"/>
    </source>
</evidence>
<evidence type="ECO:0000256" key="7">
    <source>
        <dbReference type="ARBA" id="ARBA00022871"/>
    </source>
</evidence>
<keyword evidence="7" id="KW-0744">Spermatogenesis</keyword>
<dbReference type="SUPFAM" id="SSF63825">
    <property type="entry name" value="YWTD domain"/>
    <property type="match status" value="1"/>
</dbReference>
<evidence type="ECO:0000256" key="10">
    <source>
        <dbReference type="ARBA" id="ARBA00023157"/>
    </source>
</evidence>
<dbReference type="AlphaFoldDB" id="A0A6J0BFK6"/>
<dbReference type="GO" id="GO:0005886">
    <property type="term" value="C:plasma membrane"/>
    <property type="evidence" value="ECO:0007669"/>
    <property type="project" value="UniProtKB-SubCell"/>
</dbReference>
<evidence type="ECO:0000256" key="18">
    <source>
        <dbReference type="SAM" id="SignalP"/>
    </source>
</evidence>
<gene>
    <name evidence="21" type="primary">LOC107219790</name>
</gene>
<feature type="chain" id="PRO_5047433125" description="Protein cueball" evidence="18">
    <location>
        <begin position="25"/>
        <end position="603"/>
    </location>
</feature>
<name>A0A6J0BFK6_NEOLC</name>
<dbReference type="InterPro" id="IPR050778">
    <property type="entry name" value="Cueball_EGF_LRP_Nidogen"/>
</dbReference>
<feature type="domain" description="EGF-like" evidence="19">
    <location>
        <begin position="375"/>
        <end position="410"/>
    </location>
</feature>
<dbReference type="PROSITE" id="PS00022">
    <property type="entry name" value="EGF_1"/>
    <property type="match status" value="2"/>
</dbReference>
<dbReference type="OrthoDB" id="382013at2759"/>
<evidence type="ECO:0000256" key="17">
    <source>
        <dbReference type="SAM" id="Phobius"/>
    </source>
</evidence>
<feature type="repeat" description="LDL-receptor class B" evidence="15">
    <location>
        <begin position="166"/>
        <end position="210"/>
    </location>
</feature>
<dbReference type="FunCoup" id="A0A6J0BFK6">
    <property type="interactions" value="139"/>
</dbReference>